<protein>
    <submittedName>
        <fullName evidence="5">DeoR/GlpR family DNA-binding transcription regulator</fullName>
    </submittedName>
</protein>
<dbReference type="Gene3D" id="1.10.10.10">
    <property type="entry name" value="Winged helix-like DNA-binding domain superfamily/Winged helix DNA-binding domain"/>
    <property type="match status" value="1"/>
</dbReference>
<dbReference type="Pfam" id="PF00455">
    <property type="entry name" value="DeoRC"/>
    <property type="match status" value="1"/>
</dbReference>
<dbReference type="PROSITE" id="PS51000">
    <property type="entry name" value="HTH_DEOR_2"/>
    <property type="match status" value="1"/>
</dbReference>
<keyword evidence="1" id="KW-0805">Transcription regulation</keyword>
<dbReference type="InterPro" id="IPR036388">
    <property type="entry name" value="WH-like_DNA-bd_sf"/>
</dbReference>
<dbReference type="RefSeq" id="WP_013663741.1">
    <property type="nucleotide sequence ID" value="NZ_JBHLWO010000008.1"/>
</dbReference>
<sequence length="255" mass="27313">MRNITKRHEAIIKLIKANGSATIPELVEMTKVSGVTIRKDLKFLEDKNLLFCTRGGASLTNPYANDRPIVEKALINPDKKQKIAKASLSLIGQNDSIMIGSGTTVFELAKALQPNHPITVITPAIKVAFELSGRNNIEVLQLGGLVRPSSSSVAGAHAEYILETISCGMLFLGVDGIDIDFGLSISNLAETGLNQKMIRAAQQVAVLADSTKFGKRGIGKICELSDIAYIVTDEGIPSSMVKLLEKKGIKVVIAS</sequence>
<dbReference type="PANTHER" id="PTHR30363">
    <property type="entry name" value="HTH-TYPE TRANSCRIPTIONAL REGULATOR SRLR-RELATED"/>
    <property type="match status" value="1"/>
</dbReference>
<dbReference type="PROSITE" id="PS00894">
    <property type="entry name" value="HTH_DEOR_1"/>
    <property type="match status" value="1"/>
</dbReference>
<feature type="domain" description="HTH deoR-type" evidence="4">
    <location>
        <begin position="4"/>
        <end position="59"/>
    </location>
</feature>
<dbReference type="PANTHER" id="PTHR30363:SF46">
    <property type="entry name" value="LYSR FAMILY TRANSCRIPTIONAL REGULATOR"/>
    <property type="match status" value="1"/>
</dbReference>
<keyword evidence="6" id="KW-1185">Reference proteome</keyword>
<dbReference type="SUPFAM" id="SSF100950">
    <property type="entry name" value="NagB/RpiA/CoA transferase-like"/>
    <property type="match status" value="1"/>
</dbReference>
<dbReference type="Pfam" id="PF08220">
    <property type="entry name" value="HTH_DeoR"/>
    <property type="match status" value="1"/>
</dbReference>
<name>A0ABV6HSP2_9SPHI</name>
<evidence type="ECO:0000259" key="4">
    <source>
        <dbReference type="PROSITE" id="PS51000"/>
    </source>
</evidence>
<evidence type="ECO:0000256" key="1">
    <source>
        <dbReference type="ARBA" id="ARBA00023015"/>
    </source>
</evidence>
<evidence type="ECO:0000313" key="6">
    <source>
        <dbReference type="Proteomes" id="UP001589774"/>
    </source>
</evidence>
<dbReference type="SMART" id="SM01134">
    <property type="entry name" value="DeoRC"/>
    <property type="match status" value="1"/>
</dbReference>
<dbReference type="InterPro" id="IPR050313">
    <property type="entry name" value="Carb_Metab_HTH_regulators"/>
</dbReference>
<dbReference type="Proteomes" id="UP001589774">
    <property type="component" value="Unassembled WGS sequence"/>
</dbReference>
<organism evidence="5 6">
    <name type="scientific">Olivibacter oleidegradans</name>
    <dbReference type="NCBI Taxonomy" id="760123"/>
    <lineage>
        <taxon>Bacteria</taxon>
        <taxon>Pseudomonadati</taxon>
        <taxon>Bacteroidota</taxon>
        <taxon>Sphingobacteriia</taxon>
        <taxon>Sphingobacteriales</taxon>
        <taxon>Sphingobacteriaceae</taxon>
        <taxon>Olivibacter</taxon>
    </lineage>
</organism>
<evidence type="ECO:0000313" key="5">
    <source>
        <dbReference type="EMBL" id="MFC0321894.1"/>
    </source>
</evidence>
<keyword evidence="3" id="KW-0804">Transcription</keyword>
<dbReference type="InterPro" id="IPR018356">
    <property type="entry name" value="Tscrpt_reg_HTH_DeoR_CS"/>
</dbReference>
<dbReference type="SUPFAM" id="SSF46785">
    <property type="entry name" value="Winged helix' DNA-binding domain"/>
    <property type="match status" value="1"/>
</dbReference>
<accession>A0ABV6HSP2</accession>
<evidence type="ECO:0000256" key="2">
    <source>
        <dbReference type="ARBA" id="ARBA00023125"/>
    </source>
</evidence>
<evidence type="ECO:0000256" key="3">
    <source>
        <dbReference type="ARBA" id="ARBA00023163"/>
    </source>
</evidence>
<dbReference type="GO" id="GO:0003677">
    <property type="term" value="F:DNA binding"/>
    <property type="evidence" value="ECO:0007669"/>
    <property type="project" value="UniProtKB-KW"/>
</dbReference>
<dbReference type="InterPro" id="IPR001034">
    <property type="entry name" value="DeoR_HTH"/>
</dbReference>
<dbReference type="EMBL" id="JBHLWO010000008">
    <property type="protein sequence ID" value="MFC0321894.1"/>
    <property type="molecule type" value="Genomic_DNA"/>
</dbReference>
<reference evidence="5 6" key="1">
    <citation type="submission" date="2024-09" db="EMBL/GenBank/DDBJ databases">
        <authorList>
            <person name="Sun Q."/>
            <person name="Mori K."/>
        </authorList>
    </citation>
    <scope>NUCLEOTIDE SEQUENCE [LARGE SCALE GENOMIC DNA]</scope>
    <source>
        <strain evidence="5 6">CCM 7765</strain>
    </source>
</reference>
<dbReference type="InterPro" id="IPR037171">
    <property type="entry name" value="NagB/RpiA_transferase-like"/>
</dbReference>
<gene>
    <name evidence="5" type="ORF">ACFFI0_26505</name>
</gene>
<proteinExistence type="predicted"/>
<dbReference type="InterPro" id="IPR014036">
    <property type="entry name" value="DeoR-like_C"/>
</dbReference>
<keyword evidence="2 5" id="KW-0238">DNA-binding</keyword>
<dbReference type="SMART" id="SM00420">
    <property type="entry name" value="HTH_DEOR"/>
    <property type="match status" value="1"/>
</dbReference>
<dbReference type="InterPro" id="IPR036390">
    <property type="entry name" value="WH_DNA-bd_sf"/>
</dbReference>
<comment type="caution">
    <text evidence="5">The sequence shown here is derived from an EMBL/GenBank/DDBJ whole genome shotgun (WGS) entry which is preliminary data.</text>
</comment>
<dbReference type="Gene3D" id="3.40.50.1360">
    <property type="match status" value="1"/>
</dbReference>